<dbReference type="Gene3D" id="1.10.443.10">
    <property type="entry name" value="Intergrase catalytic core"/>
    <property type="match status" value="1"/>
</dbReference>
<evidence type="ECO:0000313" key="4">
    <source>
        <dbReference type="EMBL" id="MBB5618076.1"/>
    </source>
</evidence>
<dbReference type="InterPro" id="IPR011010">
    <property type="entry name" value="DNA_brk_join_enz"/>
</dbReference>
<dbReference type="Proteomes" id="UP000552883">
    <property type="component" value="Unassembled WGS sequence"/>
</dbReference>
<keyword evidence="1" id="KW-0238">DNA-binding</keyword>
<dbReference type="SUPFAM" id="SSF56349">
    <property type="entry name" value="DNA breaking-rejoining enzymes"/>
    <property type="match status" value="1"/>
</dbReference>
<sequence length="418" mass="46498">MPRPKKQPGELGKVNIQQYGERFRADTIIRDGVGRAHHIQGWGASPEIAHDDLERKAHVIWGGVFQQVDPAGTIEQLAVEWLLDLRKNRQWDEDDPQPGKIKPQSIDRYEGTLHSTIKPLLWEVRIASLTPARIYNFLHEVARTKSNHEALMARSVLAGMFDLAILHGVVAPGASPVPSIKMLALHRPASKLIVLSDDDLAVIIQLVLAWEEDRGSKPGARPDVRLLADLLILTNRLTIRLSEALAIRREDVVLRPNKAGALTEHVSINGTMTHTKERGLYRQSELKGKNQERLIEVASDDVHAVLKRRMADSRGDLLFVTRAGKGMYPERPQSLARQFRKAHEAELDALGVPQDMFVYRSMRKSAAAALGADTAQEVPAHESKRTTTRHYTGAEEKVIGAESLVALSGSLERRSVPS</sequence>
<evidence type="ECO:0000256" key="2">
    <source>
        <dbReference type="ARBA" id="ARBA00023172"/>
    </source>
</evidence>
<dbReference type="OrthoDB" id="4326943at2"/>
<proteinExistence type="predicted"/>
<dbReference type="EMBL" id="JACHBS010000001">
    <property type="protein sequence ID" value="MBB5618076.1"/>
    <property type="molecule type" value="Genomic_DNA"/>
</dbReference>
<dbReference type="GO" id="GO:0015074">
    <property type="term" value="P:DNA integration"/>
    <property type="evidence" value="ECO:0007669"/>
    <property type="project" value="InterPro"/>
</dbReference>
<dbReference type="Gene3D" id="1.10.150.130">
    <property type="match status" value="1"/>
</dbReference>
<keyword evidence="5" id="KW-1185">Reference proteome</keyword>
<dbReference type="RefSeq" id="WP_153982910.1">
    <property type="nucleotide sequence ID" value="NZ_BAAANZ010000014.1"/>
</dbReference>
<organism evidence="4 5">
    <name type="scientific">Microcella frigidaquae</name>
    <dbReference type="NCBI Taxonomy" id="424758"/>
    <lineage>
        <taxon>Bacteria</taxon>
        <taxon>Bacillati</taxon>
        <taxon>Actinomycetota</taxon>
        <taxon>Actinomycetes</taxon>
        <taxon>Micrococcales</taxon>
        <taxon>Microbacteriaceae</taxon>
        <taxon>Microcella</taxon>
    </lineage>
</organism>
<accession>A0A840XIC9</accession>
<reference evidence="4 5" key="1">
    <citation type="submission" date="2020-08" db="EMBL/GenBank/DDBJ databases">
        <title>Sequencing the genomes of 1000 actinobacteria strains.</title>
        <authorList>
            <person name="Klenk H.-P."/>
        </authorList>
    </citation>
    <scope>NUCLEOTIDE SEQUENCE [LARGE SCALE GENOMIC DNA]</scope>
    <source>
        <strain evidence="4 5">DSM 23889</strain>
    </source>
</reference>
<comment type="caution">
    <text evidence="4">The sequence shown here is derived from an EMBL/GenBank/DDBJ whole genome shotgun (WGS) entry which is preliminary data.</text>
</comment>
<dbReference type="InterPro" id="IPR010998">
    <property type="entry name" value="Integrase_recombinase_N"/>
</dbReference>
<gene>
    <name evidence="4" type="ORF">BJ959_001572</name>
</gene>
<dbReference type="InterPro" id="IPR013762">
    <property type="entry name" value="Integrase-like_cat_sf"/>
</dbReference>
<dbReference type="GO" id="GO:0006310">
    <property type="term" value="P:DNA recombination"/>
    <property type="evidence" value="ECO:0007669"/>
    <property type="project" value="UniProtKB-KW"/>
</dbReference>
<name>A0A840XIC9_9MICO</name>
<evidence type="ECO:0000256" key="3">
    <source>
        <dbReference type="SAM" id="MobiDB-lite"/>
    </source>
</evidence>
<feature type="region of interest" description="Disordered" evidence="3">
    <location>
        <begin position="371"/>
        <end position="394"/>
    </location>
</feature>
<evidence type="ECO:0000256" key="1">
    <source>
        <dbReference type="ARBA" id="ARBA00023125"/>
    </source>
</evidence>
<keyword evidence="2" id="KW-0233">DNA recombination</keyword>
<dbReference type="AlphaFoldDB" id="A0A840XIC9"/>
<protein>
    <submittedName>
        <fullName evidence="4">Integrase</fullName>
    </submittedName>
</protein>
<dbReference type="GO" id="GO:0003677">
    <property type="term" value="F:DNA binding"/>
    <property type="evidence" value="ECO:0007669"/>
    <property type="project" value="UniProtKB-KW"/>
</dbReference>
<evidence type="ECO:0000313" key="5">
    <source>
        <dbReference type="Proteomes" id="UP000552883"/>
    </source>
</evidence>